<accession>A0A392RI82</accession>
<dbReference type="EMBL" id="LXQA010228675">
    <property type="protein sequence ID" value="MCI35947.1"/>
    <property type="molecule type" value="Genomic_DNA"/>
</dbReference>
<reference evidence="1 2" key="1">
    <citation type="journal article" date="2018" name="Front. Plant Sci.">
        <title>Red Clover (Trifolium pratense) and Zigzag Clover (T. medium) - A Picture of Genomic Similarities and Differences.</title>
        <authorList>
            <person name="Dluhosova J."/>
            <person name="Istvanek J."/>
            <person name="Nedelnik J."/>
            <person name="Repkova J."/>
        </authorList>
    </citation>
    <scope>NUCLEOTIDE SEQUENCE [LARGE SCALE GENOMIC DNA]</scope>
    <source>
        <strain evidence="2">cv. 10/8</strain>
        <tissue evidence="1">Leaf</tissue>
    </source>
</reference>
<sequence length="72" mass="8073">GCIDGFEISGGEGYVSPGCFENVRSSVRRRSVIEIGGVDEMYSERLEIVKCTKSMVLRQMRTTRIPRGDVMK</sequence>
<organism evidence="1 2">
    <name type="scientific">Trifolium medium</name>
    <dbReference type="NCBI Taxonomy" id="97028"/>
    <lineage>
        <taxon>Eukaryota</taxon>
        <taxon>Viridiplantae</taxon>
        <taxon>Streptophyta</taxon>
        <taxon>Embryophyta</taxon>
        <taxon>Tracheophyta</taxon>
        <taxon>Spermatophyta</taxon>
        <taxon>Magnoliopsida</taxon>
        <taxon>eudicotyledons</taxon>
        <taxon>Gunneridae</taxon>
        <taxon>Pentapetalae</taxon>
        <taxon>rosids</taxon>
        <taxon>fabids</taxon>
        <taxon>Fabales</taxon>
        <taxon>Fabaceae</taxon>
        <taxon>Papilionoideae</taxon>
        <taxon>50 kb inversion clade</taxon>
        <taxon>NPAAA clade</taxon>
        <taxon>Hologalegina</taxon>
        <taxon>IRL clade</taxon>
        <taxon>Trifolieae</taxon>
        <taxon>Trifolium</taxon>
    </lineage>
</organism>
<feature type="non-terminal residue" evidence="1">
    <location>
        <position position="1"/>
    </location>
</feature>
<dbReference type="AlphaFoldDB" id="A0A392RI82"/>
<keyword evidence="2" id="KW-1185">Reference proteome</keyword>
<proteinExistence type="predicted"/>
<name>A0A392RI82_9FABA</name>
<comment type="caution">
    <text evidence="1">The sequence shown here is derived from an EMBL/GenBank/DDBJ whole genome shotgun (WGS) entry which is preliminary data.</text>
</comment>
<protein>
    <submittedName>
        <fullName evidence="1">Uncharacterized protein</fullName>
    </submittedName>
</protein>
<evidence type="ECO:0000313" key="1">
    <source>
        <dbReference type="EMBL" id="MCI35947.1"/>
    </source>
</evidence>
<evidence type="ECO:0000313" key="2">
    <source>
        <dbReference type="Proteomes" id="UP000265520"/>
    </source>
</evidence>
<dbReference type="Proteomes" id="UP000265520">
    <property type="component" value="Unassembled WGS sequence"/>
</dbReference>